<proteinExistence type="predicted"/>
<reference evidence="2" key="2">
    <citation type="journal article" date="2015" name="Data Brief">
        <title>Shoot transcriptome of the giant reed, Arundo donax.</title>
        <authorList>
            <person name="Barrero R.A."/>
            <person name="Guerrero F.D."/>
            <person name="Moolhuijzen P."/>
            <person name="Goolsby J.A."/>
            <person name="Tidwell J."/>
            <person name="Bellgard S.E."/>
            <person name="Bellgard M.I."/>
        </authorList>
    </citation>
    <scope>NUCLEOTIDE SEQUENCE</scope>
    <source>
        <tissue evidence="2">Shoot tissue taken approximately 20 cm above the soil surface</tissue>
    </source>
</reference>
<organism evidence="2">
    <name type="scientific">Arundo donax</name>
    <name type="common">Giant reed</name>
    <name type="synonym">Donax arundinaceus</name>
    <dbReference type="NCBI Taxonomy" id="35708"/>
    <lineage>
        <taxon>Eukaryota</taxon>
        <taxon>Viridiplantae</taxon>
        <taxon>Streptophyta</taxon>
        <taxon>Embryophyta</taxon>
        <taxon>Tracheophyta</taxon>
        <taxon>Spermatophyta</taxon>
        <taxon>Magnoliopsida</taxon>
        <taxon>Liliopsida</taxon>
        <taxon>Poales</taxon>
        <taxon>Poaceae</taxon>
        <taxon>PACMAD clade</taxon>
        <taxon>Arundinoideae</taxon>
        <taxon>Arundineae</taxon>
        <taxon>Arundo</taxon>
    </lineage>
</organism>
<feature type="region of interest" description="Disordered" evidence="1">
    <location>
        <begin position="133"/>
        <end position="175"/>
    </location>
</feature>
<protein>
    <submittedName>
        <fullName evidence="2">Uncharacterized protein</fullName>
    </submittedName>
</protein>
<name>A0A0A9C8P2_ARUDO</name>
<evidence type="ECO:0000313" key="2">
    <source>
        <dbReference type="EMBL" id="JAD71941.1"/>
    </source>
</evidence>
<sequence>MQEDMPLLRKISSLRVPAISPMLLGRQPSNRGRFASTITDAVELLKLSGSVNSKWLLLMNSASIFLSKIAAGTLPQKLLNLMSTYWTLGRQRSWEGKPPESWLLLTSISWRRWRERRDSGREPEKWLELRWKTARSERRPSSSGSVPARSPWLRSTPATVRWHGSSGAGAQYTPK</sequence>
<dbReference type="EMBL" id="GBRH01225954">
    <property type="protein sequence ID" value="JAD71941.1"/>
    <property type="molecule type" value="Transcribed_RNA"/>
</dbReference>
<reference evidence="2" key="1">
    <citation type="submission" date="2014-09" db="EMBL/GenBank/DDBJ databases">
        <authorList>
            <person name="Magalhaes I.L.F."/>
            <person name="Oliveira U."/>
            <person name="Santos F.R."/>
            <person name="Vidigal T.H.D.A."/>
            <person name="Brescovit A.D."/>
            <person name="Santos A.J."/>
        </authorList>
    </citation>
    <scope>NUCLEOTIDE SEQUENCE</scope>
    <source>
        <tissue evidence="2">Shoot tissue taken approximately 20 cm above the soil surface</tissue>
    </source>
</reference>
<evidence type="ECO:0000256" key="1">
    <source>
        <dbReference type="SAM" id="MobiDB-lite"/>
    </source>
</evidence>
<dbReference type="AlphaFoldDB" id="A0A0A9C8P2"/>
<accession>A0A0A9C8P2</accession>